<evidence type="ECO:0000256" key="3">
    <source>
        <dbReference type="ARBA" id="ARBA00022840"/>
    </source>
</evidence>
<accession>A0ABV3Q4L6</accession>
<dbReference type="SUPFAM" id="SSF52540">
    <property type="entry name" value="P-loop containing nucleoside triphosphate hydrolases"/>
    <property type="match status" value="1"/>
</dbReference>
<sequence>MDKITFLCLETSLNDEVISMNESLLSDFKKSVLNKPVKALFDVWHEKQGGKLIQSRLNNKRYIFLKEQLTEDRIFYVGITSRELENKLTELEELQRLNRHLDAVIENSYDGIYITNKDGVTLRTNSAIERITGIPKEYYLNKKVDDLIKRGILEKSVTHKVLEKKRSISFVQLNYLGRETLLTGNPVFNEQGEVESVVTNVRDLSDLNSLQTALRRANDLNKSYHKEIERLKGIESFIDGKTVVENEQMRIIYDTAKRIVNVSATVLILGETGVGKDVLAKYIYNESERRRRGKFIKVNCGAIPLNLLESELFGYAGGAFTGASKNGKPGMFELAHKGVLFLDEIGEMPLDLQVKLLRVIQEREIQRVGGTSTKKIDVRLIAATNRNLKEMVQEGKFREDLYYRLNVVPIAIPPLRKRKDEIHSLIKIFLKNINKKYEMKKELNAELSSFFYRYHWPGNIRELSNLLEQIVLLNSADKLNLEHLPVEYKTEINFPSTEINEKVTLKKAVETAEENVLKRAVEKYTTTYELAKQLDTSQATIVRKLKKYNIVLKGRGSNI</sequence>
<evidence type="ECO:0000256" key="2">
    <source>
        <dbReference type="ARBA" id="ARBA00022797"/>
    </source>
</evidence>
<protein>
    <recommendedName>
        <fullName evidence="6">HTH-type transcriptional regulatory protein TyrR</fullName>
    </recommendedName>
</protein>
<evidence type="ECO:0000256" key="4">
    <source>
        <dbReference type="ARBA" id="ARBA00023015"/>
    </source>
</evidence>
<dbReference type="InterPro" id="IPR013767">
    <property type="entry name" value="PAS_fold"/>
</dbReference>
<dbReference type="InterPro" id="IPR009057">
    <property type="entry name" value="Homeodomain-like_sf"/>
</dbReference>
<gene>
    <name evidence="10" type="ORF">AB1471_09700</name>
</gene>
<evidence type="ECO:0000313" key="10">
    <source>
        <dbReference type="EMBL" id="MEW9502071.1"/>
    </source>
</evidence>
<dbReference type="InterPro" id="IPR035965">
    <property type="entry name" value="PAS-like_dom_sf"/>
</dbReference>
<comment type="caution">
    <text evidence="10">The sequence shown here is derived from an EMBL/GenBank/DDBJ whole genome shotgun (WGS) entry which is preliminary data.</text>
</comment>
<dbReference type="Proteomes" id="UP001556040">
    <property type="component" value="Unassembled WGS sequence"/>
</dbReference>
<evidence type="ECO:0000259" key="9">
    <source>
        <dbReference type="PROSITE" id="PS50113"/>
    </source>
</evidence>
<dbReference type="Pfam" id="PF18024">
    <property type="entry name" value="HTH_50"/>
    <property type="match status" value="1"/>
</dbReference>
<feature type="domain" description="Sigma-54 factor interaction" evidence="7">
    <location>
        <begin position="242"/>
        <end position="472"/>
    </location>
</feature>
<proteinExistence type="predicted"/>
<dbReference type="InterPro" id="IPR058031">
    <property type="entry name" value="AAA_lid_NorR"/>
</dbReference>
<name>A0ABV3Q4L6_9BACL</name>
<dbReference type="Gene3D" id="1.10.10.60">
    <property type="entry name" value="Homeodomain-like"/>
    <property type="match status" value="1"/>
</dbReference>
<dbReference type="Gene3D" id="3.30.450.20">
    <property type="entry name" value="PAS domain"/>
    <property type="match status" value="1"/>
</dbReference>
<dbReference type="PROSITE" id="PS00688">
    <property type="entry name" value="SIGMA54_INTERACT_3"/>
    <property type="match status" value="1"/>
</dbReference>
<organism evidence="10 11">
    <name type="scientific">Jeotgalibacillus marinus</name>
    <dbReference type="NCBI Taxonomy" id="86667"/>
    <lineage>
        <taxon>Bacteria</taxon>
        <taxon>Bacillati</taxon>
        <taxon>Bacillota</taxon>
        <taxon>Bacilli</taxon>
        <taxon>Bacillales</taxon>
        <taxon>Caryophanaceae</taxon>
        <taxon>Jeotgalibacillus</taxon>
    </lineage>
</organism>
<reference evidence="10 11" key="1">
    <citation type="journal article" date="1979" name="Int. J. Syst. Evol. Microbiol.">
        <title>Bacillus globisporus subsp. marinus subsp. nov.</title>
        <authorList>
            <person name="Liu H."/>
        </authorList>
    </citation>
    <scope>NUCLEOTIDE SEQUENCE [LARGE SCALE GENOMIC DNA]</scope>
    <source>
        <strain evidence="10 11">DSM 1297</strain>
    </source>
</reference>
<dbReference type="NCBIfam" id="TIGR00229">
    <property type="entry name" value="sensory_box"/>
    <property type="match status" value="1"/>
</dbReference>
<dbReference type="InterPro" id="IPR000014">
    <property type="entry name" value="PAS"/>
</dbReference>
<evidence type="ECO:0000256" key="1">
    <source>
        <dbReference type="ARBA" id="ARBA00022741"/>
    </source>
</evidence>
<dbReference type="Pfam" id="PF25601">
    <property type="entry name" value="AAA_lid_14"/>
    <property type="match status" value="1"/>
</dbReference>
<keyword evidence="5" id="KW-0804">Transcription</keyword>
<dbReference type="InterPro" id="IPR025662">
    <property type="entry name" value="Sigma_54_int_dom_ATP-bd_1"/>
</dbReference>
<dbReference type="InterPro" id="IPR027417">
    <property type="entry name" value="P-loop_NTPase"/>
</dbReference>
<evidence type="ECO:0000313" key="11">
    <source>
        <dbReference type="Proteomes" id="UP001556040"/>
    </source>
</evidence>
<feature type="domain" description="PAS" evidence="8">
    <location>
        <begin position="97"/>
        <end position="148"/>
    </location>
</feature>
<feature type="domain" description="PAC" evidence="9">
    <location>
        <begin position="155"/>
        <end position="216"/>
    </location>
</feature>
<dbReference type="Pfam" id="PF00158">
    <property type="entry name" value="Sigma54_activat"/>
    <property type="match status" value="1"/>
</dbReference>
<dbReference type="PROSITE" id="PS50045">
    <property type="entry name" value="SIGMA54_INTERACT_4"/>
    <property type="match status" value="1"/>
</dbReference>
<evidence type="ECO:0000259" key="7">
    <source>
        <dbReference type="PROSITE" id="PS50045"/>
    </source>
</evidence>
<evidence type="ECO:0000256" key="5">
    <source>
        <dbReference type="ARBA" id="ARBA00023163"/>
    </source>
</evidence>
<keyword evidence="1" id="KW-0547">Nucleotide-binding</keyword>
<keyword evidence="11" id="KW-1185">Reference proteome</keyword>
<evidence type="ECO:0000256" key="6">
    <source>
        <dbReference type="ARBA" id="ARBA00029500"/>
    </source>
</evidence>
<dbReference type="Gene3D" id="3.40.50.300">
    <property type="entry name" value="P-loop containing nucleotide triphosphate hydrolases"/>
    <property type="match status" value="1"/>
</dbReference>
<evidence type="ECO:0000259" key="8">
    <source>
        <dbReference type="PROSITE" id="PS50112"/>
    </source>
</evidence>
<dbReference type="Pfam" id="PF00989">
    <property type="entry name" value="PAS"/>
    <property type="match status" value="1"/>
</dbReference>
<keyword evidence="4" id="KW-0805">Transcription regulation</keyword>
<dbReference type="SMART" id="SM00091">
    <property type="entry name" value="PAS"/>
    <property type="match status" value="1"/>
</dbReference>
<dbReference type="Gene3D" id="1.10.8.60">
    <property type="match status" value="1"/>
</dbReference>
<dbReference type="PROSITE" id="PS50113">
    <property type="entry name" value="PAC"/>
    <property type="match status" value="1"/>
</dbReference>
<dbReference type="SUPFAM" id="SSF46689">
    <property type="entry name" value="Homeodomain-like"/>
    <property type="match status" value="1"/>
</dbReference>
<dbReference type="SUPFAM" id="SSF55785">
    <property type="entry name" value="PYP-like sensor domain (PAS domain)"/>
    <property type="match status" value="1"/>
</dbReference>
<dbReference type="InterPro" id="IPR002078">
    <property type="entry name" value="Sigma_54_int"/>
</dbReference>
<keyword evidence="2" id="KW-0058">Aromatic hydrocarbons catabolism</keyword>
<dbReference type="CDD" id="cd00130">
    <property type="entry name" value="PAS"/>
    <property type="match status" value="1"/>
</dbReference>
<dbReference type="RefSeq" id="WP_367779637.1">
    <property type="nucleotide sequence ID" value="NZ_JBFMIA010000007.1"/>
</dbReference>
<dbReference type="InterPro" id="IPR003593">
    <property type="entry name" value="AAA+_ATPase"/>
</dbReference>
<dbReference type="PROSITE" id="PS00675">
    <property type="entry name" value="SIGMA54_INTERACT_1"/>
    <property type="match status" value="1"/>
</dbReference>
<dbReference type="PANTHER" id="PTHR32071">
    <property type="entry name" value="TRANSCRIPTIONAL REGULATORY PROTEIN"/>
    <property type="match status" value="1"/>
</dbReference>
<dbReference type="CDD" id="cd00009">
    <property type="entry name" value="AAA"/>
    <property type="match status" value="1"/>
</dbReference>
<dbReference type="InterPro" id="IPR030828">
    <property type="entry name" value="HTH_TyrR"/>
</dbReference>
<dbReference type="InterPro" id="IPR000700">
    <property type="entry name" value="PAS-assoc_C"/>
</dbReference>
<dbReference type="PANTHER" id="PTHR32071:SF57">
    <property type="entry name" value="C4-DICARBOXYLATE TRANSPORT TRANSCRIPTIONAL REGULATORY PROTEIN DCTD"/>
    <property type="match status" value="1"/>
</dbReference>
<keyword evidence="3" id="KW-0067">ATP-binding</keyword>
<dbReference type="SMART" id="SM00382">
    <property type="entry name" value="AAA"/>
    <property type="match status" value="1"/>
</dbReference>
<dbReference type="InterPro" id="IPR025944">
    <property type="entry name" value="Sigma_54_int_dom_CS"/>
</dbReference>
<dbReference type="EMBL" id="JBFMIA010000007">
    <property type="protein sequence ID" value="MEW9502071.1"/>
    <property type="molecule type" value="Genomic_DNA"/>
</dbReference>
<dbReference type="PROSITE" id="PS50112">
    <property type="entry name" value="PAS"/>
    <property type="match status" value="1"/>
</dbReference>